<dbReference type="EMBL" id="FPAA01000013">
    <property type="protein sequence ID" value="SFS96024.1"/>
    <property type="molecule type" value="Genomic_DNA"/>
</dbReference>
<evidence type="ECO:0000256" key="4">
    <source>
        <dbReference type="ARBA" id="ARBA00022670"/>
    </source>
</evidence>
<evidence type="ECO:0000256" key="6">
    <source>
        <dbReference type="ARBA" id="ARBA00022723"/>
    </source>
</evidence>
<evidence type="ECO:0000256" key="5">
    <source>
        <dbReference type="ARBA" id="ARBA00022692"/>
    </source>
</evidence>
<accession>A0A1I6U3Q2</accession>
<dbReference type="Proteomes" id="UP000198660">
    <property type="component" value="Unassembled WGS sequence"/>
</dbReference>
<keyword evidence="10" id="KW-0482">Metalloprotease</keyword>
<evidence type="ECO:0000256" key="11">
    <source>
        <dbReference type="ARBA" id="ARBA00023136"/>
    </source>
</evidence>
<evidence type="ECO:0000256" key="9">
    <source>
        <dbReference type="ARBA" id="ARBA00022989"/>
    </source>
</evidence>
<feature type="transmembrane region" description="Helical" evidence="12">
    <location>
        <begin position="16"/>
        <end position="42"/>
    </location>
</feature>
<keyword evidence="15" id="KW-1185">Reference proteome</keyword>
<dbReference type="PANTHER" id="PTHR39188">
    <property type="entry name" value="MEMBRANE-ASSOCIATED ZINC METALLOPROTEASE M50B"/>
    <property type="match status" value="1"/>
</dbReference>
<feature type="domain" description="Peptidase M50" evidence="13">
    <location>
        <begin position="33"/>
        <end position="105"/>
    </location>
</feature>
<dbReference type="CDD" id="cd06161">
    <property type="entry name" value="S2P-M50_SpoIVFB"/>
    <property type="match status" value="1"/>
</dbReference>
<keyword evidence="11 12" id="KW-0472">Membrane</keyword>
<comment type="cofactor">
    <cofactor evidence="1">
        <name>Zn(2+)</name>
        <dbReference type="ChEBI" id="CHEBI:29105"/>
    </cofactor>
</comment>
<evidence type="ECO:0000256" key="12">
    <source>
        <dbReference type="SAM" id="Phobius"/>
    </source>
</evidence>
<dbReference type="RefSeq" id="WP_091838861.1">
    <property type="nucleotide sequence ID" value="NZ_FPAA01000013.1"/>
</dbReference>
<evidence type="ECO:0000259" key="13">
    <source>
        <dbReference type="Pfam" id="PF02163"/>
    </source>
</evidence>
<dbReference type="GO" id="GO:0046872">
    <property type="term" value="F:metal ion binding"/>
    <property type="evidence" value="ECO:0007669"/>
    <property type="project" value="UniProtKB-KW"/>
</dbReference>
<proteinExistence type="inferred from homology"/>
<dbReference type="GO" id="GO:0006508">
    <property type="term" value="P:proteolysis"/>
    <property type="evidence" value="ECO:0007669"/>
    <property type="project" value="UniProtKB-KW"/>
</dbReference>
<evidence type="ECO:0000313" key="14">
    <source>
        <dbReference type="EMBL" id="SFS96024.1"/>
    </source>
</evidence>
<evidence type="ECO:0000256" key="1">
    <source>
        <dbReference type="ARBA" id="ARBA00001947"/>
    </source>
</evidence>
<evidence type="ECO:0000256" key="10">
    <source>
        <dbReference type="ARBA" id="ARBA00023049"/>
    </source>
</evidence>
<evidence type="ECO:0000256" key="3">
    <source>
        <dbReference type="ARBA" id="ARBA00007931"/>
    </source>
</evidence>
<evidence type="ECO:0000313" key="15">
    <source>
        <dbReference type="Proteomes" id="UP000198660"/>
    </source>
</evidence>
<gene>
    <name evidence="14" type="ORF">SAMN05444972_11343</name>
</gene>
<feature type="transmembrane region" description="Helical" evidence="12">
    <location>
        <begin position="180"/>
        <end position="199"/>
    </location>
</feature>
<dbReference type="AlphaFoldDB" id="A0A1I6U3Q2"/>
<dbReference type="Pfam" id="PF02163">
    <property type="entry name" value="Peptidase_M50"/>
    <property type="match status" value="1"/>
</dbReference>
<comment type="subcellular location">
    <subcellularLocation>
        <location evidence="2">Membrane</location>
        <topology evidence="2">Multi-pass membrane protein</topology>
    </subcellularLocation>
</comment>
<dbReference type="InterPro" id="IPR008915">
    <property type="entry name" value="Peptidase_M50"/>
</dbReference>
<dbReference type="GO" id="GO:0008237">
    <property type="term" value="F:metallopeptidase activity"/>
    <property type="evidence" value="ECO:0007669"/>
    <property type="project" value="UniProtKB-KW"/>
</dbReference>
<keyword evidence="9 12" id="KW-1133">Transmembrane helix</keyword>
<dbReference type="PANTHER" id="PTHR39188:SF3">
    <property type="entry name" value="STAGE IV SPORULATION PROTEIN FB"/>
    <property type="match status" value="1"/>
</dbReference>
<keyword evidence="7" id="KW-0378">Hydrolase</keyword>
<keyword evidence="6" id="KW-0479">Metal-binding</keyword>
<feature type="transmembrane region" description="Helical" evidence="12">
    <location>
        <begin position="84"/>
        <end position="105"/>
    </location>
</feature>
<keyword evidence="8" id="KW-0862">Zinc</keyword>
<evidence type="ECO:0000256" key="7">
    <source>
        <dbReference type="ARBA" id="ARBA00022801"/>
    </source>
</evidence>
<name>A0A1I6U3Q2_9BACL</name>
<dbReference type="OrthoDB" id="166377at2"/>
<evidence type="ECO:0000256" key="8">
    <source>
        <dbReference type="ARBA" id="ARBA00022833"/>
    </source>
</evidence>
<sequence>MTRIQLHGTSLRIHSLFWVVILLSVVTGRFMEVITLFVLVLIHELGHVTAATSYHWRIQSIELLPFGGVARTDEWGTVPAREEIVVALAGPFHNIIMILFGYFFFKMGWWSAEWTNYFVQGNAFLAGFNLLPIYPLDGGRVLQALLCYLMPFRQAVRISIGIGMIGAGVLLWISVLGSELHLNLAAVALFLLYSNGISLKHRKYQYMRFLIHRKENHVPDGARIIRLTVRPEEPLSVVLKRLRKEAYHVLEVQEPGGKRRMVPEEVLFQSYFGEKRTRGIIADLIA</sequence>
<feature type="transmembrane region" description="Helical" evidence="12">
    <location>
        <begin position="155"/>
        <end position="174"/>
    </location>
</feature>
<organism evidence="14 15">
    <name type="scientific">Marininema halotolerans</name>
    <dbReference type="NCBI Taxonomy" id="1155944"/>
    <lineage>
        <taxon>Bacteria</taxon>
        <taxon>Bacillati</taxon>
        <taxon>Bacillota</taxon>
        <taxon>Bacilli</taxon>
        <taxon>Bacillales</taxon>
        <taxon>Thermoactinomycetaceae</taxon>
        <taxon>Marininema</taxon>
    </lineage>
</organism>
<keyword evidence="4" id="KW-0645">Protease</keyword>
<protein>
    <submittedName>
        <fullName evidence="14">Stage IV sporulation protein FB</fullName>
    </submittedName>
</protein>
<reference evidence="15" key="1">
    <citation type="submission" date="2016-10" db="EMBL/GenBank/DDBJ databases">
        <authorList>
            <person name="Varghese N."/>
            <person name="Submissions S."/>
        </authorList>
    </citation>
    <scope>NUCLEOTIDE SEQUENCE [LARGE SCALE GENOMIC DNA]</scope>
    <source>
        <strain evidence="15">DSM 45789</strain>
    </source>
</reference>
<comment type="similarity">
    <text evidence="3">Belongs to the peptidase M50B family.</text>
</comment>
<keyword evidence="5 12" id="KW-0812">Transmembrane</keyword>
<dbReference type="GO" id="GO:0016020">
    <property type="term" value="C:membrane"/>
    <property type="evidence" value="ECO:0007669"/>
    <property type="project" value="UniProtKB-SubCell"/>
</dbReference>
<evidence type="ECO:0000256" key="2">
    <source>
        <dbReference type="ARBA" id="ARBA00004141"/>
    </source>
</evidence>